<proteinExistence type="predicted"/>
<dbReference type="HOGENOM" id="CLU_3419398_0_0_1"/>
<dbReference type="EMBL" id="AMYD01002580">
    <property type="protein sequence ID" value="EQB48588.1"/>
    <property type="molecule type" value="Genomic_DNA"/>
</dbReference>
<name>T0K6J3_COLGC</name>
<gene>
    <name evidence="2" type="ORF">CGLO_12168</name>
</gene>
<organism evidence="2 3">
    <name type="scientific">Colletotrichum gloeosporioides (strain Cg-14)</name>
    <name type="common">Anthracnose fungus</name>
    <name type="synonym">Glomerella cingulata</name>
    <dbReference type="NCBI Taxonomy" id="1237896"/>
    <lineage>
        <taxon>Eukaryota</taxon>
        <taxon>Fungi</taxon>
        <taxon>Dikarya</taxon>
        <taxon>Ascomycota</taxon>
        <taxon>Pezizomycotina</taxon>
        <taxon>Sordariomycetes</taxon>
        <taxon>Hypocreomycetidae</taxon>
        <taxon>Glomerellales</taxon>
        <taxon>Glomerellaceae</taxon>
        <taxon>Colletotrichum</taxon>
        <taxon>Colletotrichum gloeosporioides species complex</taxon>
    </lineage>
</organism>
<comment type="caution">
    <text evidence="2">The sequence shown here is derived from an EMBL/GenBank/DDBJ whole genome shotgun (WGS) entry which is preliminary data.</text>
</comment>
<feature type="region of interest" description="Disordered" evidence="1">
    <location>
        <begin position="1"/>
        <end position="25"/>
    </location>
</feature>
<evidence type="ECO:0000313" key="2">
    <source>
        <dbReference type="EMBL" id="EQB48588.1"/>
    </source>
</evidence>
<reference evidence="3" key="1">
    <citation type="journal article" date="2013" name="Mol. Plant Microbe Interact.">
        <title>Global aspects of pacC regulation of pathogenicity genes in Colletotrichum gloeosporioides as revealed by transcriptome analysis.</title>
        <authorList>
            <person name="Alkan N."/>
            <person name="Meng X."/>
            <person name="Friedlander G."/>
            <person name="Reuveni E."/>
            <person name="Sukno S."/>
            <person name="Sherman A."/>
            <person name="Thon M."/>
            <person name="Fluhr R."/>
            <person name="Prusky D."/>
        </authorList>
    </citation>
    <scope>NUCLEOTIDE SEQUENCE [LARGE SCALE GENOMIC DNA]</scope>
    <source>
        <strain evidence="3">Cg-14</strain>
    </source>
</reference>
<dbReference type="AlphaFoldDB" id="T0K6J3"/>
<accession>T0K6J3</accession>
<protein>
    <submittedName>
        <fullName evidence="2">Uncharacterized protein</fullName>
    </submittedName>
</protein>
<dbReference type="Proteomes" id="UP000015530">
    <property type="component" value="Unassembled WGS sequence"/>
</dbReference>
<evidence type="ECO:0000256" key="1">
    <source>
        <dbReference type="SAM" id="MobiDB-lite"/>
    </source>
</evidence>
<sequence length="25" mass="2909">MKQLDDLIESRKVEPVKEEAHKTGK</sequence>
<evidence type="ECO:0000313" key="3">
    <source>
        <dbReference type="Proteomes" id="UP000015530"/>
    </source>
</evidence>